<evidence type="ECO:0000313" key="10">
    <source>
        <dbReference type="Proteomes" id="UP000637906"/>
    </source>
</evidence>
<dbReference type="Proteomes" id="UP000637906">
    <property type="component" value="Unassembled WGS sequence"/>
</dbReference>
<dbReference type="PANTHER" id="PTHR13887:SF14">
    <property type="entry name" value="DISULFIDE BOND FORMATION PROTEIN D"/>
    <property type="match status" value="1"/>
</dbReference>
<evidence type="ECO:0000313" key="9">
    <source>
        <dbReference type="EMBL" id="GHM59767.1"/>
    </source>
</evidence>
<dbReference type="InterPro" id="IPR036249">
    <property type="entry name" value="Thioredoxin-like_sf"/>
</dbReference>
<sequence>MLRILLLLGIVVGIASLPIISDRFFAQNKKSLNKESVEKIVDDYISDNPSKILDSIIRWQIDNEKKNNEVRSNEVKEQIKVYRNELLDFSYPTVGNKDSKIVAVEFFDYACGYCKKMKDDVKKLIAGGTVKYVFRDLPILGDNSLRATRAALAVYFIDNNKYLDFYDAALSYSNSLTDNAIYEIIKSIAVDNHDFDNSLNENADKIDVMIGKSRELANNLGINGIPVTIIGDSLFSGAVGYDVLYKKINDN</sequence>
<evidence type="ECO:0000256" key="7">
    <source>
        <dbReference type="ARBA" id="ARBA00023284"/>
    </source>
</evidence>
<protein>
    <submittedName>
        <fullName evidence="9">Outer membrane protein</fullName>
    </submittedName>
</protein>
<keyword evidence="4" id="KW-0574">Periplasm</keyword>
<comment type="similarity">
    <text evidence="2">Belongs to the thioredoxin family. DsbA subfamily.</text>
</comment>
<accession>A0A8J3HV04</accession>
<dbReference type="SUPFAM" id="SSF52833">
    <property type="entry name" value="Thioredoxin-like"/>
    <property type="match status" value="1"/>
</dbReference>
<evidence type="ECO:0000256" key="5">
    <source>
        <dbReference type="ARBA" id="ARBA00023002"/>
    </source>
</evidence>
<keyword evidence="10" id="KW-1185">Reference proteome</keyword>
<dbReference type="EMBL" id="BNGU01000033">
    <property type="protein sequence ID" value="GHM59767.1"/>
    <property type="molecule type" value="Genomic_DNA"/>
</dbReference>
<keyword evidence="6" id="KW-1015">Disulfide bond</keyword>
<evidence type="ECO:0000256" key="3">
    <source>
        <dbReference type="ARBA" id="ARBA00022729"/>
    </source>
</evidence>
<keyword evidence="7" id="KW-0676">Redox-active center</keyword>
<proteinExistence type="inferred from homology"/>
<comment type="caution">
    <text evidence="9">The sequence shown here is derived from an EMBL/GenBank/DDBJ whole genome shotgun (WGS) entry which is preliminary data.</text>
</comment>
<reference evidence="9 10" key="1">
    <citation type="journal article" date="2021" name="Microb. Ecol.">
        <title>Candidatus Mesenet longicola: Novel Endosymbionts of Brontispa longissima that Induce Cytoplasmic Incompatibility.</title>
        <authorList>
            <person name="Takano S."/>
            <person name="Gotoh Y."/>
            <person name="Hayashi T."/>
        </authorList>
    </citation>
    <scope>NUCLEOTIDE SEQUENCE [LARGE SCALE GENOMIC DNA]</scope>
    <source>
        <strain evidence="9">L5</strain>
    </source>
</reference>
<dbReference type="Pfam" id="PF13462">
    <property type="entry name" value="Thioredoxin_4"/>
    <property type="match status" value="1"/>
</dbReference>
<dbReference type="InterPro" id="IPR012336">
    <property type="entry name" value="Thioredoxin-like_fold"/>
</dbReference>
<evidence type="ECO:0000256" key="1">
    <source>
        <dbReference type="ARBA" id="ARBA00004418"/>
    </source>
</evidence>
<gene>
    <name evidence="9" type="ORF">sL5_07600</name>
</gene>
<dbReference type="CDD" id="cd03023">
    <property type="entry name" value="DsbA_Com1_like"/>
    <property type="match status" value="1"/>
</dbReference>
<comment type="subcellular location">
    <subcellularLocation>
        <location evidence="1">Periplasm</location>
    </subcellularLocation>
</comment>
<dbReference type="AlphaFoldDB" id="A0A8J3HV04"/>
<keyword evidence="3" id="KW-0732">Signal</keyword>
<evidence type="ECO:0000256" key="2">
    <source>
        <dbReference type="ARBA" id="ARBA00005791"/>
    </source>
</evidence>
<keyword evidence="5" id="KW-0560">Oxidoreductase</keyword>
<dbReference type="GO" id="GO:0042597">
    <property type="term" value="C:periplasmic space"/>
    <property type="evidence" value="ECO:0007669"/>
    <property type="project" value="UniProtKB-SubCell"/>
</dbReference>
<dbReference type="PANTHER" id="PTHR13887">
    <property type="entry name" value="GLUTATHIONE S-TRANSFERASE KAPPA"/>
    <property type="match status" value="1"/>
</dbReference>
<feature type="domain" description="Thioredoxin-like fold" evidence="8">
    <location>
        <begin position="93"/>
        <end position="249"/>
    </location>
</feature>
<evidence type="ECO:0000259" key="8">
    <source>
        <dbReference type="Pfam" id="PF13462"/>
    </source>
</evidence>
<dbReference type="Gene3D" id="3.40.30.10">
    <property type="entry name" value="Glutaredoxin"/>
    <property type="match status" value="1"/>
</dbReference>
<name>A0A8J3HV04_9RICK</name>
<evidence type="ECO:0000256" key="6">
    <source>
        <dbReference type="ARBA" id="ARBA00023157"/>
    </source>
</evidence>
<dbReference type="GO" id="GO:0016491">
    <property type="term" value="F:oxidoreductase activity"/>
    <property type="evidence" value="ECO:0007669"/>
    <property type="project" value="UniProtKB-KW"/>
</dbReference>
<evidence type="ECO:0000256" key="4">
    <source>
        <dbReference type="ARBA" id="ARBA00022764"/>
    </source>
</evidence>
<organism evidence="9 10">
    <name type="scientific">Candidatus Mesenet longicola</name>
    <dbReference type="NCBI Taxonomy" id="1892558"/>
    <lineage>
        <taxon>Bacteria</taxon>
        <taxon>Pseudomonadati</taxon>
        <taxon>Pseudomonadota</taxon>
        <taxon>Alphaproteobacteria</taxon>
        <taxon>Rickettsiales</taxon>
        <taxon>Anaplasmataceae</taxon>
        <taxon>Candidatus Mesenet</taxon>
    </lineage>
</organism>